<keyword evidence="1" id="KW-0472">Membrane</keyword>
<dbReference type="InterPro" id="IPR007403">
    <property type="entry name" value="DUF456"/>
</dbReference>
<proteinExistence type="predicted"/>
<dbReference type="Proteomes" id="UP001596494">
    <property type="component" value="Unassembled WGS sequence"/>
</dbReference>
<organism evidence="2 3">
    <name type="scientific">Halobacillus campisalis</name>
    <dbReference type="NCBI Taxonomy" id="435909"/>
    <lineage>
        <taxon>Bacteria</taxon>
        <taxon>Bacillati</taxon>
        <taxon>Bacillota</taxon>
        <taxon>Bacilli</taxon>
        <taxon>Bacillales</taxon>
        <taxon>Bacillaceae</taxon>
        <taxon>Halobacillus</taxon>
    </lineage>
</organism>
<dbReference type="RefSeq" id="WP_289216444.1">
    <property type="nucleotide sequence ID" value="NZ_JAPVRC010000006.1"/>
</dbReference>
<dbReference type="PANTHER" id="PTHR39165">
    <property type="entry name" value="IG HYPOTHETICAL 17883"/>
    <property type="match status" value="1"/>
</dbReference>
<reference evidence="3" key="1">
    <citation type="journal article" date="2019" name="Int. J. Syst. Evol. Microbiol.">
        <title>The Global Catalogue of Microorganisms (GCM) 10K type strain sequencing project: providing services to taxonomists for standard genome sequencing and annotation.</title>
        <authorList>
            <consortium name="The Broad Institute Genomics Platform"/>
            <consortium name="The Broad Institute Genome Sequencing Center for Infectious Disease"/>
            <person name="Wu L."/>
            <person name="Ma J."/>
        </authorList>
    </citation>
    <scope>NUCLEOTIDE SEQUENCE [LARGE SCALE GENOMIC DNA]</scope>
    <source>
        <strain evidence="3">CCUG 73951</strain>
    </source>
</reference>
<gene>
    <name evidence="2" type="ORF">ACFQMN_10670</name>
</gene>
<evidence type="ECO:0000313" key="3">
    <source>
        <dbReference type="Proteomes" id="UP001596494"/>
    </source>
</evidence>
<feature type="transmembrane region" description="Helical" evidence="1">
    <location>
        <begin position="133"/>
        <end position="156"/>
    </location>
</feature>
<keyword evidence="1" id="KW-0812">Transmembrane</keyword>
<keyword evidence="1" id="KW-1133">Transmembrane helix</keyword>
<dbReference type="PANTHER" id="PTHR39165:SF1">
    <property type="entry name" value="DUF456 DOMAIN-CONTAINING PROTEIN"/>
    <property type="match status" value="1"/>
</dbReference>
<name>A0ABW2K5M0_9BACI</name>
<dbReference type="Pfam" id="PF04306">
    <property type="entry name" value="DUF456"/>
    <property type="match status" value="1"/>
</dbReference>
<feature type="transmembrane region" description="Helical" evidence="1">
    <location>
        <begin position="86"/>
        <end position="113"/>
    </location>
</feature>
<keyword evidence="3" id="KW-1185">Reference proteome</keyword>
<feature type="transmembrane region" description="Helical" evidence="1">
    <location>
        <begin position="7"/>
        <end position="37"/>
    </location>
</feature>
<sequence length="160" mass="17665">MDIVIWIIIGLLFLASFASLIFPIIPGPLVLWLGFLAYQFFIDGGELSILFWIAMILLTVVLIVSDIIANSYFVKKYGGSKWGERSAAIGVIAGSFIIPPFGIIVVPFVLVLVVELAQKRTADEAFKAGIGSLFGFLSGSFAKVIIQLMMIIWFFVEIWI</sequence>
<comment type="caution">
    <text evidence="2">The sequence shown here is derived from an EMBL/GenBank/DDBJ whole genome shotgun (WGS) entry which is preliminary data.</text>
</comment>
<accession>A0ABW2K5M0</accession>
<feature type="transmembrane region" description="Helical" evidence="1">
    <location>
        <begin position="49"/>
        <end position="74"/>
    </location>
</feature>
<evidence type="ECO:0000256" key="1">
    <source>
        <dbReference type="SAM" id="Phobius"/>
    </source>
</evidence>
<dbReference type="EMBL" id="JBHTBY010000008">
    <property type="protein sequence ID" value="MFC7321346.1"/>
    <property type="molecule type" value="Genomic_DNA"/>
</dbReference>
<evidence type="ECO:0000313" key="2">
    <source>
        <dbReference type="EMBL" id="MFC7321346.1"/>
    </source>
</evidence>
<protein>
    <submittedName>
        <fullName evidence="2">DUF456 domain-containing protein</fullName>
    </submittedName>
</protein>